<dbReference type="Proteomes" id="UP000037035">
    <property type="component" value="Unassembled WGS sequence"/>
</dbReference>
<proteinExistence type="predicted"/>
<name>A0A0L6UEK4_9BASI</name>
<dbReference type="EMBL" id="LAVV01012435">
    <property type="protein sequence ID" value="KNZ46687.1"/>
    <property type="molecule type" value="Genomic_DNA"/>
</dbReference>
<feature type="non-terminal residue" evidence="1">
    <location>
        <position position="1"/>
    </location>
</feature>
<dbReference type="VEuPathDB" id="FungiDB:VP01_7046g1"/>
<sequence length="306" mass="35778">HLILRAVELFILRNLTRLRNLRKDKVFYKPQSIERTPFYPEVSVKTKQQNSNSPSSISFEEIRLMAISLFLNSPLRLLIFVSMCLVLEFDPKFLSFLSMWIRGRASFFFKISSIRKASHWFPFSLSDNVFISDPVDDIVIFRCFLLFHSNGQDFQKARHPLLKTRVFLSSAHLASVKKLIRSTVFSGEGLSNKPRSDVPFKYFQQYHCCHLDKYDKQDNLACVVVIPKDQHSQKDIKMGQKQKYYFRFRISAQNNPRSLPYKTPEIPTLLKENSNRTFVEQLEGQNRIFSAHSLQKPGQNSPVNME</sequence>
<accession>A0A0L6UEK4</accession>
<dbReference type="AlphaFoldDB" id="A0A0L6UEK4"/>
<evidence type="ECO:0000313" key="1">
    <source>
        <dbReference type="EMBL" id="KNZ46687.1"/>
    </source>
</evidence>
<keyword evidence="2" id="KW-1185">Reference proteome</keyword>
<protein>
    <submittedName>
        <fullName evidence="1">Uncharacterized protein</fullName>
    </submittedName>
</protein>
<comment type="caution">
    <text evidence="1">The sequence shown here is derived from an EMBL/GenBank/DDBJ whole genome shotgun (WGS) entry which is preliminary data.</text>
</comment>
<organism evidence="1 2">
    <name type="scientific">Puccinia sorghi</name>
    <dbReference type="NCBI Taxonomy" id="27349"/>
    <lineage>
        <taxon>Eukaryota</taxon>
        <taxon>Fungi</taxon>
        <taxon>Dikarya</taxon>
        <taxon>Basidiomycota</taxon>
        <taxon>Pucciniomycotina</taxon>
        <taxon>Pucciniomycetes</taxon>
        <taxon>Pucciniales</taxon>
        <taxon>Pucciniaceae</taxon>
        <taxon>Puccinia</taxon>
    </lineage>
</organism>
<reference evidence="1 2" key="1">
    <citation type="submission" date="2015-08" db="EMBL/GenBank/DDBJ databases">
        <title>Next Generation Sequencing and Analysis of the Genome of Puccinia sorghi L Schw, the Causal Agent of Maize Common Rust.</title>
        <authorList>
            <person name="Rochi L."/>
            <person name="Burguener G."/>
            <person name="Darino M."/>
            <person name="Turjanski A."/>
            <person name="Kreff E."/>
            <person name="Dieguez M.J."/>
            <person name="Sacco F."/>
        </authorList>
    </citation>
    <scope>NUCLEOTIDE SEQUENCE [LARGE SCALE GENOMIC DNA]</scope>
    <source>
        <strain evidence="1 2">RO10H11247</strain>
    </source>
</reference>
<gene>
    <name evidence="1" type="ORF">VP01_7046g1</name>
</gene>
<evidence type="ECO:0000313" key="2">
    <source>
        <dbReference type="Proteomes" id="UP000037035"/>
    </source>
</evidence>